<keyword evidence="12" id="KW-1185">Reference proteome</keyword>
<evidence type="ECO:0000256" key="6">
    <source>
        <dbReference type="ARBA" id="ARBA00023170"/>
    </source>
</evidence>
<dbReference type="PRINTS" id="PR00237">
    <property type="entry name" value="GPCRRHODOPSN"/>
</dbReference>
<dbReference type="Proteomes" id="UP001432322">
    <property type="component" value="Unassembled WGS sequence"/>
</dbReference>
<evidence type="ECO:0000256" key="1">
    <source>
        <dbReference type="ARBA" id="ARBA00004141"/>
    </source>
</evidence>
<dbReference type="Gene3D" id="1.20.1070.10">
    <property type="entry name" value="Rhodopsin 7-helix transmembrane proteins"/>
    <property type="match status" value="1"/>
</dbReference>
<dbReference type="AlphaFoldDB" id="A0AAV5X272"/>
<comment type="caution">
    <text evidence="11">The sequence shown here is derived from an EMBL/GenBank/DDBJ whole genome shotgun (WGS) entry which is preliminary data.</text>
</comment>
<keyword evidence="4" id="KW-0297">G-protein coupled receptor</keyword>
<comment type="subcellular location">
    <subcellularLocation>
        <location evidence="1">Membrane</location>
        <topology evidence="1">Multi-pass membrane protein</topology>
    </subcellularLocation>
</comment>
<keyword evidence="6" id="KW-0675">Receptor</keyword>
<dbReference type="EMBL" id="BTSY01000007">
    <property type="protein sequence ID" value="GMT35904.1"/>
    <property type="molecule type" value="Genomic_DNA"/>
</dbReference>
<evidence type="ECO:0000256" key="5">
    <source>
        <dbReference type="ARBA" id="ARBA00023136"/>
    </source>
</evidence>
<feature type="region of interest" description="Disordered" evidence="8">
    <location>
        <begin position="131"/>
        <end position="175"/>
    </location>
</feature>
<evidence type="ECO:0000256" key="7">
    <source>
        <dbReference type="ARBA" id="ARBA00023224"/>
    </source>
</evidence>
<feature type="transmembrane region" description="Helical" evidence="9">
    <location>
        <begin position="21"/>
        <end position="46"/>
    </location>
</feature>
<evidence type="ECO:0000313" key="12">
    <source>
        <dbReference type="Proteomes" id="UP001432322"/>
    </source>
</evidence>
<accession>A0AAV5X272</accession>
<dbReference type="GO" id="GO:0016020">
    <property type="term" value="C:membrane"/>
    <property type="evidence" value="ECO:0007669"/>
    <property type="project" value="UniProtKB-SubCell"/>
</dbReference>
<protein>
    <recommendedName>
        <fullName evidence="10">G-protein coupled receptors family 1 profile domain-containing protein</fullName>
    </recommendedName>
</protein>
<keyword evidence="5 9" id="KW-0472">Membrane</keyword>
<sequence length="373" mass="42573">MAIDRYYSVRKLSMSSSNGRIVRAVVIALFIWIFSFLLSLPLLLYYDTVMLYVAKDVLVTSQSGGDPYLHSYGWRLCKINTQMEEGSNEEKFIQLGITVMQVLFLYLVPLVVLSLFNVKLTRFLKMNATQMSKHGSSQRRGKLRGSEEGNDRCKLQRTPKNSTFTGPTAEQASEKRRSRTTSLLIGMACSYAALWLPFNVVSFVIDMDFLRGDRSAFIIERVDQMCKIISMLSICINPVLYGYLNTNFRHEFSEIVYTYFLRCAPRERRLACTQRPFHPEYSSVGVTLRTTASAFDPHENGGLFSSIRRSFHGSVRRMRSLNNENNGFSSFRSKSSTPSTTNRSTFRYTTRDQSTTNLTVDRPEIESDSVSAL</sequence>
<evidence type="ECO:0000256" key="8">
    <source>
        <dbReference type="SAM" id="MobiDB-lite"/>
    </source>
</evidence>
<feature type="region of interest" description="Disordered" evidence="8">
    <location>
        <begin position="326"/>
        <end position="373"/>
    </location>
</feature>
<evidence type="ECO:0000256" key="9">
    <source>
        <dbReference type="SAM" id="Phobius"/>
    </source>
</evidence>
<dbReference type="PANTHER" id="PTHR24235">
    <property type="entry name" value="NEUROPEPTIDE Y RECEPTOR"/>
    <property type="match status" value="1"/>
</dbReference>
<gene>
    <name evidence="11" type="ORF">PFISCL1PPCAC_27200</name>
</gene>
<evidence type="ECO:0000259" key="10">
    <source>
        <dbReference type="PROSITE" id="PS50262"/>
    </source>
</evidence>
<evidence type="ECO:0000256" key="4">
    <source>
        <dbReference type="ARBA" id="ARBA00023040"/>
    </source>
</evidence>
<dbReference type="PANTHER" id="PTHR24235:SF3">
    <property type="entry name" value="G-PROTEIN COUPLED RECEPTOR NPR-8-RELATED"/>
    <property type="match status" value="1"/>
</dbReference>
<keyword evidence="2 9" id="KW-0812">Transmembrane</keyword>
<evidence type="ECO:0000313" key="11">
    <source>
        <dbReference type="EMBL" id="GMT35904.1"/>
    </source>
</evidence>
<evidence type="ECO:0000256" key="2">
    <source>
        <dbReference type="ARBA" id="ARBA00022692"/>
    </source>
</evidence>
<evidence type="ECO:0000256" key="3">
    <source>
        <dbReference type="ARBA" id="ARBA00022989"/>
    </source>
</evidence>
<proteinExistence type="predicted"/>
<feature type="transmembrane region" description="Helical" evidence="9">
    <location>
        <begin position="92"/>
        <end position="116"/>
    </location>
</feature>
<reference evidence="11" key="1">
    <citation type="submission" date="2023-10" db="EMBL/GenBank/DDBJ databases">
        <title>Genome assembly of Pristionchus species.</title>
        <authorList>
            <person name="Yoshida K."/>
            <person name="Sommer R.J."/>
        </authorList>
    </citation>
    <scope>NUCLEOTIDE SEQUENCE</scope>
    <source>
        <strain evidence="11">RS5133</strain>
    </source>
</reference>
<dbReference type="InterPro" id="IPR017452">
    <property type="entry name" value="GPCR_Rhodpsn_7TM"/>
</dbReference>
<keyword evidence="7" id="KW-0807">Transducer</keyword>
<name>A0AAV5X272_9BILA</name>
<dbReference type="GO" id="GO:0004930">
    <property type="term" value="F:G protein-coupled receptor activity"/>
    <property type="evidence" value="ECO:0007669"/>
    <property type="project" value="UniProtKB-KW"/>
</dbReference>
<dbReference type="SUPFAM" id="SSF81321">
    <property type="entry name" value="Family A G protein-coupled receptor-like"/>
    <property type="match status" value="1"/>
</dbReference>
<feature type="transmembrane region" description="Helical" evidence="9">
    <location>
        <begin position="183"/>
        <end position="205"/>
    </location>
</feature>
<dbReference type="Pfam" id="PF00001">
    <property type="entry name" value="7tm_1"/>
    <property type="match status" value="1"/>
</dbReference>
<organism evidence="11 12">
    <name type="scientific">Pristionchus fissidentatus</name>
    <dbReference type="NCBI Taxonomy" id="1538716"/>
    <lineage>
        <taxon>Eukaryota</taxon>
        <taxon>Metazoa</taxon>
        <taxon>Ecdysozoa</taxon>
        <taxon>Nematoda</taxon>
        <taxon>Chromadorea</taxon>
        <taxon>Rhabditida</taxon>
        <taxon>Rhabditina</taxon>
        <taxon>Diplogasteromorpha</taxon>
        <taxon>Diplogasteroidea</taxon>
        <taxon>Neodiplogasteridae</taxon>
        <taxon>Pristionchus</taxon>
    </lineage>
</organism>
<feature type="compositionally biased region" description="Polar residues" evidence="8">
    <location>
        <begin position="158"/>
        <end position="171"/>
    </location>
</feature>
<feature type="compositionally biased region" description="Low complexity" evidence="8">
    <location>
        <begin position="329"/>
        <end position="341"/>
    </location>
</feature>
<feature type="compositionally biased region" description="Polar residues" evidence="8">
    <location>
        <begin position="342"/>
        <end position="359"/>
    </location>
</feature>
<keyword evidence="3 9" id="KW-1133">Transmembrane helix</keyword>
<dbReference type="InterPro" id="IPR000276">
    <property type="entry name" value="GPCR_Rhodpsn"/>
</dbReference>
<feature type="domain" description="G-protein coupled receptors family 1 profile" evidence="10">
    <location>
        <begin position="1"/>
        <end position="241"/>
    </location>
</feature>
<dbReference type="PROSITE" id="PS50262">
    <property type="entry name" value="G_PROTEIN_RECEP_F1_2"/>
    <property type="match status" value="1"/>
</dbReference>
<feature type="compositionally biased region" description="Basic and acidic residues" evidence="8">
    <location>
        <begin position="144"/>
        <end position="154"/>
    </location>
</feature>